<gene>
    <name evidence="1" type="ORF">PIIN_09009</name>
</gene>
<dbReference type="EMBL" id="CAFZ01000387">
    <property type="protein sequence ID" value="CCA75024.1"/>
    <property type="molecule type" value="Genomic_DNA"/>
</dbReference>
<dbReference type="AlphaFoldDB" id="G4TUN1"/>
<dbReference type="Proteomes" id="UP000007148">
    <property type="component" value="Unassembled WGS sequence"/>
</dbReference>
<dbReference type="HOGENOM" id="CLU_1461870_0_0_1"/>
<dbReference type="InParanoid" id="G4TUN1"/>
<sequence>MPSFQGPLQELFQRTTGRLIRATIKGLHHTSLLIERARVIVLGSGNSRVAATNQPINNSTAESAIGLLEQTAIALENLPESVSATSLPSGLFDHQTITKICVHETQILDRAHDSLRRMVMTSSGEDATVLEREEAKCKEFDEQQSSSTLRHASHVIPSMVGNQAVALDLHDMDNEENIIKIGQID</sequence>
<proteinExistence type="predicted"/>
<reference evidence="1 2" key="1">
    <citation type="journal article" date="2011" name="PLoS Pathog.">
        <title>Endophytic Life Strategies Decoded by Genome and Transcriptome Analyses of the Mutualistic Root Symbiont Piriformospora indica.</title>
        <authorList>
            <person name="Zuccaro A."/>
            <person name="Lahrmann U."/>
            <person name="Guldener U."/>
            <person name="Langen G."/>
            <person name="Pfiffi S."/>
            <person name="Biedenkopf D."/>
            <person name="Wong P."/>
            <person name="Samans B."/>
            <person name="Grimm C."/>
            <person name="Basiewicz M."/>
            <person name="Murat C."/>
            <person name="Martin F."/>
            <person name="Kogel K.H."/>
        </authorList>
    </citation>
    <scope>NUCLEOTIDE SEQUENCE [LARGE SCALE GENOMIC DNA]</scope>
    <source>
        <strain evidence="1 2">DSM 11827</strain>
    </source>
</reference>
<comment type="caution">
    <text evidence="1">The sequence shown here is derived from an EMBL/GenBank/DDBJ whole genome shotgun (WGS) entry which is preliminary data.</text>
</comment>
<evidence type="ECO:0000313" key="2">
    <source>
        <dbReference type="Proteomes" id="UP000007148"/>
    </source>
</evidence>
<name>G4TUN1_SERID</name>
<protein>
    <submittedName>
        <fullName evidence="1">Uncharacterized protein</fullName>
    </submittedName>
</protein>
<accession>G4TUN1</accession>
<keyword evidence="2" id="KW-1185">Reference proteome</keyword>
<evidence type="ECO:0000313" key="1">
    <source>
        <dbReference type="EMBL" id="CCA75024.1"/>
    </source>
</evidence>
<organism evidence="1 2">
    <name type="scientific">Serendipita indica (strain DSM 11827)</name>
    <name type="common">Root endophyte fungus</name>
    <name type="synonym">Piriformospora indica</name>
    <dbReference type="NCBI Taxonomy" id="1109443"/>
    <lineage>
        <taxon>Eukaryota</taxon>
        <taxon>Fungi</taxon>
        <taxon>Dikarya</taxon>
        <taxon>Basidiomycota</taxon>
        <taxon>Agaricomycotina</taxon>
        <taxon>Agaricomycetes</taxon>
        <taxon>Sebacinales</taxon>
        <taxon>Serendipitaceae</taxon>
        <taxon>Serendipita</taxon>
    </lineage>
</organism>